<dbReference type="EMBL" id="LNIX01000034">
    <property type="protein sequence ID" value="OXA40277.1"/>
    <property type="molecule type" value="Genomic_DNA"/>
</dbReference>
<feature type="transmembrane region" description="Helical" evidence="1">
    <location>
        <begin position="284"/>
        <end position="309"/>
    </location>
</feature>
<organism evidence="2 3">
    <name type="scientific">Folsomia candida</name>
    <name type="common">Springtail</name>
    <dbReference type="NCBI Taxonomy" id="158441"/>
    <lineage>
        <taxon>Eukaryota</taxon>
        <taxon>Metazoa</taxon>
        <taxon>Ecdysozoa</taxon>
        <taxon>Arthropoda</taxon>
        <taxon>Hexapoda</taxon>
        <taxon>Collembola</taxon>
        <taxon>Entomobryomorpha</taxon>
        <taxon>Isotomoidea</taxon>
        <taxon>Isotomidae</taxon>
        <taxon>Proisotominae</taxon>
        <taxon>Folsomia</taxon>
    </lineage>
</organism>
<comment type="caution">
    <text evidence="2">The sequence shown here is derived from an EMBL/GenBank/DDBJ whole genome shotgun (WGS) entry which is preliminary data.</text>
</comment>
<evidence type="ECO:0000313" key="3">
    <source>
        <dbReference type="Proteomes" id="UP000198287"/>
    </source>
</evidence>
<feature type="transmembrane region" description="Helical" evidence="1">
    <location>
        <begin position="190"/>
        <end position="213"/>
    </location>
</feature>
<gene>
    <name evidence="2" type="ORF">Fcan01_24855</name>
</gene>
<evidence type="ECO:0000313" key="2">
    <source>
        <dbReference type="EMBL" id="OXA40277.1"/>
    </source>
</evidence>
<sequence length="848" mass="96025">MFVNLCFGWLTLTAKFQGSVFFLLYLFATIARWDYSLNTDVIQVINTFLKFEESAVKRCVHLNRISHFSLEICLTGSDKVPNKLSDKIAKRTESESFGSDIFDNLYIHISADIPHTATLSTATKAMKLLVCMIQFSLPIVPILQLTLLTFAPCTPPFILSMQPNCTGSRVDFSLVGIGIHLFETWMSLHMMLSAGVCIVYSLLVCTVCILTYLSILDGLLQLSTTIRDQDATFHLFKSIQLLEKCLNAYLMDRILPALMIIVPSMQVIVQYVCVVHHDDIAMPGFLVFPLMGVDAIASNLLIYTFASFVHNDSEKLVKSLERKFFQGTTSVVSSAIMLKHFAAFISLLFESDAADFDRGNPVELWESLGGGALWVDRVGDYIGGFDDETGCTRGRVVETGGGGGSGGALTGSITNATCESYFKDQKHSFHVKKQCRPDFIQAHALVVVNMVDRALDLGCKNRSYKDKIKFESTKQRAPIQSRSITDDAFPQFATGRNDTQTRKIVSLTSDSEENTSDALPDQLNILDRTWVKDTEELVVFEEGDFGISGVESELPSLRFDTCVSSAVAMPYANRIMESQVQEYFSQRLIKLISSEVVYHINRNDLKSSLPVFRRNPSLLPSEEEFDIKNGKLYTLVFFKQHSVLVELEFENNSINYFDSLDGYIHKEELNEIFKSFKKLLSDKYSLSDWKLFKKGSIQQLHNDCVVISLMNLEMRLQNLDHLKHVDRDDCRGFRYRMVADIMNTTATGRKFFDKCGHATEVIIQIQKRQRVRTEISAMLHKRSKISGIKKKLVVFEDIEPQVKFAVDLDQELRTLETTLAKDIAKYDVKYRNLKIMTNTFLLSNPDLH</sequence>
<dbReference type="AlphaFoldDB" id="A0A226D6B8"/>
<dbReference type="InterPro" id="IPR038765">
    <property type="entry name" value="Papain-like_cys_pep_sf"/>
</dbReference>
<dbReference type="Proteomes" id="UP000198287">
    <property type="component" value="Unassembled WGS sequence"/>
</dbReference>
<reference evidence="2 3" key="1">
    <citation type="submission" date="2015-12" db="EMBL/GenBank/DDBJ databases">
        <title>The genome of Folsomia candida.</title>
        <authorList>
            <person name="Faddeeva A."/>
            <person name="Derks M.F."/>
            <person name="Anvar Y."/>
            <person name="Smit S."/>
            <person name="Van Straalen N."/>
            <person name="Roelofs D."/>
        </authorList>
    </citation>
    <scope>NUCLEOTIDE SEQUENCE [LARGE SCALE GENOMIC DNA]</scope>
    <source>
        <strain evidence="2 3">VU population</strain>
        <tissue evidence="2">Whole body</tissue>
    </source>
</reference>
<accession>A0A226D6B8</accession>
<dbReference type="SUPFAM" id="SSF54001">
    <property type="entry name" value="Cysteine proteinases"/>
    <property type="match status" value="1"/>
</dbReference>
<feature type="transmembrane region" description="Helical" evidence="1">
    <location>
        <begin position="6"/>
        <end position="28"/>
    </location>
</feature>
<evidence type="ECO:0000256" key="1">
    <source>
        <dbReference type="SAM" id="Phobius"/>
    </source>
</evidence>
<feature type="transmembrane region" description="Helical" evidence="1">
    <location>
        <begin position="254"/>
        <end position="272"/>
    </location>
</feature>
<keyword evidence="3" id="KW-1185">Reference proteome</keyword>
<protein>
    <submittedName>
        <fullName evidence="2">Uncharacterized protein</fullName>
    </submittedName>
</protein>
<feature type="transmembrane region" description="Helical" evidence="1">
    <location>
        <begin position="330"/>
        <end position="349"/>
    </location>
</feature>
<name>A0A226D6B8_FOLCA</name>
<keyword evidence="1" id="KW-1133">Transmembrane helix</keyword>
<keyword evidence="1" id="KW-0812">Transmembrane</keyword>
<proteinExistence type="predicted"/>
<dbReference type="Gene3D" id="3.40.395.10">
    <property type="entry name" value="Adenoviral Proteinase, Chain A"/>
    <property type="match status" value="1"/>
</dbReference>
<keyword evidence="1" id="KW-0472">Membrane</keyword>
<feature type="transmembrane region" description="Helical" evidence="1">
    <location>
        <begin position="128"/>
        <end position="151"/>
    </location>
</feature>